<dbReference type="SUPFAM" id="SSF51735">
    <property type="entry name" value="NAD(P)-binding Rossmann-fold domains"/>
    <property type="match status" value="1"/>
</dbReference>
<sequence>MKSRLTVVVTGAATPGIGEAVTRRLLRDGYRVIGTYGKQDSESAERLHENLRELKRYCRLIPVDLGNRSALDKFVSDLHEETCSAKWNIHALVNTEYYFTREDPDKFNHEEWDRSMAVNLTAPNYLVRELGLRLADQGAIVTVTSTEAFVGSYGASAYAASKAAIHNLTKSWANTMPRDIRANAVAAGWIDGALDKRVNDKSSEVTPLGRPGEPDEVAAAVAFLLSEQASFVNGTVLTVDGGYTSTDTVSKFEYELTRQS</sequence>
<dbReference type="PROSITE" id="PS00061">
    <property type="entry name" value="ADH_SHORT"/>
    <property type="match status" value="1"/>
</dbReference>
<dbReference type="InterPro" id="IPR002347">
    <property type="entry name" value="SDR_fam"/>
</dbReference>
<dbReference type="Pfam" id="PF13561">
    <property type="entry name" value="adh_short_C2"/>
    <property type="match status" value="1"/>
</dbReference>
<evidence type="ECO:0000313" key="3">
    <source>
        <dbReference type="Proteomes" id="UP001596263"/>
    </source>
</evidence>
<evidence type="ECO:0000256" key="1">
    <source>
        <dbReference type="ARBA" id="ARBA00006484"/>
    </source>
</evidence>
<gene>
    <name evidence="2" type="ORF">ACFPQ9_34935</name>
</gene>
<dbReference type="PANTHER" id="PTHR42760">
    <property type="entry name" value="SHORT-CHAIN DEHYDROGENASES/REDUCTASES FAMILY MEMBER"/>
    <property type="match status" value="1"/>
</dbReference>
<evidence type="ECO:0000313" key="2">
    <source>
        <dbReference type="EMBL" id="MFC5219048.1"/>
    </source>
</evidence>
<dbReference type="InterPro" id="IPR020904">
    <property type="entry name" value="Sc_DH/Rdtase_CS"/>
</dbReference>
<comment type="caution">
    <text evidence="2">The sequence shown here is derived from an EMBL/GenBank/DDBJ whole genome shotgun (WGS) entry which is preliminary data.</text>
</comment>
<dbReference type="GO" id="GO:0016491">
    <property type="term" value="F:oxidoreductase activity"/>
    <property type="evidence" value="ECO:0007669"/>
    <property type="project" value="UniProtKB-KW"/>
</dbReference>
<dbReference type="InterPro" id="IPR036291">
    <property type="entry name" value="NAD(P)-bd_dom_sf"/>
</dbReference>
<name>A0ABW0CUE2_STRCD</name>
<dbReference type="Gene3D" id="3.40.50.720">
    <property type="entry name" value="NAD(P)-binding Rossmann-like Domain"/>
    <property type="match status" value="1"/>
</dbReference>
<protein>
    <submittedName>
        <fullName evidence="2">SDR family NAD(P)-dependent oxidoreductase</fullName>
        <ecNumber evidence="2">1.1.1.-</ecNumber>
    </submittedName>
</protein>
<accession>A0ABW0CUE2</accession>
<comment type="similarity">
    <text evidence="1">Belongs to the short-chain dehydrogenases/reductases (SDR) family.</text>
</comment>
<organism evidence="2 3">
    <name type="scientific">Streptomyces coerulescens</name>
    <dbReference type="NCBI Taxonomy" id="29304"/>
    <lineage>
        <taxon>Bacteria</taxon>
        <taxon>Bacillati</taxon>
        <taxon>Actinomycetota</taxon>
        <taxon>Actinomycetes</taxon>
        <taxon>Kitasatosporales</taxon>
        <taxon>Streptomycetaceae</taxon>
        <taxon>Streptomyces</taxon>
    </lineage>
</organism>
<dbReference type="Proteomes" id="UP001596263">
    <property type="component" value="Unassembled WGS sequence"/>
</dbReference>
<keyword evidence="3" id="KW-1185">Reference proteome</keyword>
<reference evidence="3" key="1">
    <citation type="journal article" date="2019" name="Int. J. Syst. Evol. Microbiol.">
        <title>The Global Catalogue of Microorganisms (GCM) 10K type strain sequencing project: providing services to taxonomists for standard genome sequencing and annotation.</title>
        <authorList>
            <consortium name="The Broad Institute Genomics Platform"/>
            <consortium name="The Broad Institute Genome Sequencing Center for Infectious Disease"/>
            <person name="Wu L."/>
            <person name="Ma J."/>
        </authorList>
    </citation>
    <scope>NUCLEOTIDE SEQUENCE [LARGE SCALE GENOMIC DNA]</scope>
    <source>
        <strain evidence="3">KCTC 42586</strain>
    </source>
</reference>
<keyword evidence="2" id="KW-0560">Oxidoreductase</keyword>
<dbReference type="EC" id="1.1.1.-" evidence="2"/>
<dbReference type="PANTHER" id="PTHR42760:SF40">
    <property type="entry name" value="3-OXOACYL-[ACYL-CARRIER-PROTEIN] REDUCTASE, CHLOROPLASTIC"/>
    <property type="match status" value="1"/>
</dbReference>
<proteinExistence type="inferred from homology"/>
<dbReference type="RefSeq" id="WP_380862439.1">
    <property type="nucleotide sequence ID" value="NZ_JBHSKM010000035.1"/>
</dbReference>
<dbReference type="EMBL" id="JBHSKM010000035">
    <property type="protein sequence ID" value="MFC5219048.1"/>
    <property type="molecule type" value="Genomic_DNA"/>
</dbReference>
<dbReference type="PRINTS" id="PR00081">
    <property type="entry name" value="GDHRDH"/>
</dbReference>